<keyword evidence="3" id="KW-1185">Reference proteome</keyword>
<dbReference type="EMBL" id="BGPR01021129">
    <property type="protein sequence ID" value="GBN86134.1"/>
    <property type="molecule type" value="Genomic_DNA"/>
</dbReference>
<dbReference type="AlphaFoldDB" id="A0A4Y2SD26"/>
<dbReference type="OrthoDB" id="10548028at2759"/>
<name>A0A4Y2SD26_ARAVE</name>
<feature type="region of interest" description="Disordered" evidence="1">
    <location>
        <begin position="1"/>
        <end position="23"/>
    </location>
</feature>
<reference evidence="2 3" key="1">
    <citation type="journal article" date="2019" name="Sci. Rep.">
        <title>Orb-weaving spider Araneus ventricosus genome elucidates the spidroin gene catalogue.</title>
        <authorList>
            <person name="Kono N."/>
            <person name="Nakamura H."/>
            <person name="Ohtoshi R."/>
            <person name="Moran D.A.P."/>
            <person name="Shinohara A."/>
            <person name="Yoshida Y."/>
            <person name="Fujiwara M."/>
            <person name="Mori M."/>
            <person name="Tomita M."/>
            <person name="Arakawa K."/>
        </authorList>
    </citation>
    <scope>NUCLEOTIDE SEQUENCE [LARGE SCALE GENOMIC DNA]</scope>
</reference>
<evidence type="ECO:0000313" key="2">
    <source>
        <dbReference type="EMBL" id="GBN86134.1"/>
    </source>
</evidence>
<sequence length="87" mass="9705">MKSRKAVEETGAASRTKYFRPEINGEQENHAASVFEKDFSLAHTLTGFVTKISCSSFRFSTFDCRQRSRVQCPPTPLDGSSITVNGR</sequence>
<comment type="caution">
    <text evidence="2">The sequence shown here is derived from an EMBL/GenBank/DDBJ whole genome shotgun (WGS) entry which is preliminary data.</text>
</comment>
<organism evidence="2 3">
    <name type="scientific">Araneus ventricosus</name>
    <name type="common">Orbweaver spider</name>
    <name type="synonym">Epeira ventricosa</name>
    <dbReference type="NCBI Taxonomy" id="182803"/>
    <lineage>
        <taxon>Eukaryota</taxon>
        <taxon>Metazoa</taxon>
        <taxon>Ecdysozoa</taxon>
        <taxon>Arthropoda</taxon>
        <taxon>Chelicerata</taxon>
        <taxon>Arachnida</taxon>
        <taxon>Araneae</taxon>
        <taxon>Araneomorphae</taxon>
        <taxon>Entelegynae</taxon>
        <taxon>Araneoidea</taxon>
        <taxon>Araneidae</taxon>
        <taxon>Araneus</taxon>
    </lineage>
</organism>
<evidence type="ECO:0000256" key="1">
    <source>
        <dbReference type="SAM" id="MobiDB-lite"/>
    </source>
</evidence>
<evidence type="ECO:0000313" key="3">
    <source>
        <dbReference type="Proteomes" id="UP000499080"/>
    </source>
</evidence>
<gene>
    <name evidence="2" type="ORF">AVEN_115869_1</name>
</gene>
<dbReference type="Proteomes" id="UP000499080">
    <property type="component" value="Unassembled WGS sequence"/>
</dbReference>
<protein>
    <submittedName>
        <fullName evidence="2">Uncharacterized protein</fullName>
    </submittedName>
</protein>
<proteinExistence type="predicted"/>
<accession>A0A4Y2SD26</accession>